<dbReference type="Proteomes" id="UP001732700">
    <property type="component" value="Chromosome 1A"/>
</dbReference>
<proteinExistence type="predicted"/>
<reference evidence="1" key="1">
    <citation type="submission" date="2021-05" db="EMBL/GenBank/DDBJ databases">
        <authorList>
            <person name="Scholz U."/>
            <person name="Mascher M."/>
            <person name="Fiebig A."/>
        </authorList>
    </citation>
    <scope>NUCLEOTIDE SEQUENCE [LARGE SCALE GENOMIC DNA]</scope>
</reference>
<accession>A0ACD5T9C4</accession>
<sequence length="1800" mass="198848">MEPSGLNPQANPAVNQENLAPGMSAGRGAPGVRGDTPLFLQGDGASNIGWQNPAGTAIAARISPVKRPTLRSGRSTSAVNAMREDSTPRAALPGSMGGAAEQDAGSSIRSPYNLPSGCTQVPISIFVFHRRQAGRGSVPRPPPSHTPIADPAMPGVSQDSVDAASIQSAPSDFLSLGRASNVAASDMAMNPSALAAPVNCDSELPSPQTGIQAEDIQLSSSSSSAVVCDSHSKSESVFPANTDETQGQHTKELTSLLAQGVSDENMHKYHRTRKRLRTGSQLSDYTVLSTSAAFKEKAVSQIDMHISGSERIETFQAEENPARKAKPRRKKHRAKVIREVKQGKKKNPTVTTPEVKSPNQKFKRSYVRKKRNMSSLEKCSGPVRHQSISGGAENAARSRTASVRRRLQFEFGEQGVQGDQSSTGNSCHLVKEKVIHAKSSSCSATTILSTTQSGHGLHVDMENSAGGLAFGMSTPKTTQEISPATSGWCNREPTREQDNVGSSHDLDATSMGVTTTGGNNRDLEVHYSNKDGFDMHCIPEIVSTGSQVTKGSKVEKSEHRQHRESESSLTDSQDSIILSTAAQMLAFFQAGGVKKKRSVRVRRNFFVPVDIAKNNAQTLTRTPRSCMEALYESSAIKFMTKKRSQKGPLHSRSSIQRNIHKKNMFSSGNSFSGGSNGSDRKFQQTLLQAPSNRKTNLDIYCEAPEKSSENMSNAPYMDFLQRVASRLEYLNLDTEHVHTNEIHPSLTTSSIVSFGATGGPSNSLVPFVGQMISPYERPLNLVKKQRPRAKVNLDFETTRVWNLLMGKATEPLDGTDVDKERWWQQEREVFQGRANSFIARMRLVQGDRHFSPWKGSVVDSVVGVFLTQNVSDHLSSSAYMALAAGFPTGSVNSNCKDDNTSQENEEIISTSVVEGISMFNFFDDSPRPDLGENIEELSITYEKIHVETKNNTSDYELTKGEKYPFYSKEPNDGLCDLQETVINHEVQKCPDFSIEFTASVRNPPDIEFQKAISSCQSVAISETILQPRLSSSSAKSYPPRNCIGGVVDAASQLGSNFDGGNSLSGNDTTTKELECQRITITAVNDDSVGEHGITSTSMMYYPFISVDRQQPYFSTSPNSSSGSASSLLKHGTIEKKLPLFMPPDNHTAEENCSKTVISTPNSPKANRDLPVELHCDKSTRFEASDLQEHESLSATGGMIAETENGVDGFTSKSGFTSYSGVPDKAEEASRPKKTRTAKKKNTENVDWDKFRRQACDNGPRKERIFERRDSVDWEAVRCADVHRISHAIRERGMNNVLAQRIQSFLNRLVTDHGSIDLEWLRDIPPDSAKDYLLSIRGLGLKSVECVRLLTLHHLAFPVDTNVGRICVRLGWVPIQPLPESLQLHLLELYPVLETIQKYLWPRLCKLDQHTLYELHYHMITFGKVFCTKSKPNCNACPLRSECRHFASAFASARLALPAPEEKSLVYSSNQFNFQNGGMPTPTSTVLPQLEGSTHGRDFIANNLEPIIEEPESPREEERPETLENDIEDYDADIGEIPMIKLNLEAFAQNLENCIKESNKDLQSDDIAKALVAISTEEASIPVPKLKNVRRLRTEHYVYELPDSHSLVQQLGLDQREPDDPSPYLLTVWMQDDIKEMSKEPKPCCDSQMEDGFCNNQNCQYCVPEREIQSTFVRGTILVPCRTAMKGSFPLNGTYFQVNEVFADHKSSHDPIRVARKHLWNLQRRMVYFGTSVPAIFKGLTTEEVQQCFWRGFVCVRGFDMETRAPRPLCPHLHFAASKLPRSRKSAATEQSSDSARASAS</sequence>
<protein>
    <submittedName>
        <fullName evidence="1">Uncharacterized protein</fullName>
    </submittedName>
</protein>
<reference evidence="1" key="2">
    <citation type="submission" date="2025-09" db="UniProtKB">
        <authorList>
            <consortium name="EnsemblPlants"/>
        </authorList>
    </citation>
    <scope>IDENTIFICATION</scope>
</reference>
<evidence type="ECO:0000313" key="1">
    <source>
        <dbReference type="EnsemblPlants" id="AVESA.00010b.r2.1AG0013970.1.CDS"/>
    </source>
</evidence>
<organism evidence="1 2">
    <name type="scientific">Avena sativa</name>
    <name type="common">Oat</name>
    <dbReference type="NCBI Taxonomy" id="4498"/>
    <lineage>
        <taxon>Eukaryota</taxon>
        <taxon>Viridiplantae</taxon>
        <taxon>Streptophyta</taxon>
        <taxon>Embryophyta</taxon>
        <taxon>Tracheophyta</taxon>
        <taxon>Spermatophyta</taxon>
        <taxon>Magnoliopsida</taxon>
        <taxon>Liliopsida</taxon>
        <taxon>Poales</taxon>
        <taxon>Poaceae</taxon>
        <taxon>BOP clade</taxon>
        <taxon>Pooideae</taxon>
        <taxon>Poodae</taxon>
        <taxon>Poeae</taxon>
        <taxon>Poeae Chloroplast Group 1 (Aveneae type)</taxon>
        <taxon>Aveninae</taxon>
        <taxon>Avena</taxon>
    </lineage>
</organism>
<name>A0ACD5T9C4_AVESA</name>
<keyword evidence="2" id="KW-1185">Reference proteome</keyword>
<dbReference type="EnsemblPlants" id="AVESA.00010b.r2.1AG0013970.1">
    <property type="protein sequence ID" value="AVESA.00010b.r2.1AG0013970.1.CDS"/>
    <property type="gene ID" value="AVESA.00010b.r2.1AG0013970"/>
</dbReference>
<evidence type="ECO:0000313" key="2">
    <source>
        <dbReference type="Proteomes" id="UP001732700"/>
    </source>
</evidence>